<reference evidence="1 2" key="1">
    <citation type="submission" date="2019-10" db="EMBL/GenBank/DDBJ databases">
        <title>Vibrio sp. nov., isolated from Coralline algae surface.</title>
        <authorList>
            <person name="Geng Y."/>
            <person name="Zhang X."/>
        </authorList>
    </citation>
    <scope>NUCLEOTIDE SEQUENCE [LARGE SCALE GENOMIC DNA]</scope>
    <source>
        <strain evidence="1 2">SM1977</strain>
    </source>
</reference>
<sequence>MSKLEALLIYHIKAMKLEMPVAEYRFHETRKWRFDFAYPEQQIAIEVEGGTWTNGRHTRGKGYEQDCEKYNTAALRGWTVLRFTSGMITSLKAVKMIKEALDA</sequence>
<dbReference type="Proteomes" id="UP000348942">
    <property type="component" value="Chromosome 2"/>
</dbReference>
<name>A0A5Q0TKK1_9VIBR</name>
<gene>
    <name evidence="1" type="ORF">GFB47_14485</name>
</gene>
<dbReference type="SUPFAM" id="SSF52980">
    <property type="entry name" value="Restriction endonuclease-like"/>
    <property type="match status" value="1"/>
</dbReference>
<organism evidence="1 2">
    <name type="scientific">Vibrio algicola</name>
    <dbReference type="NCBI Taxonomy" id="2662262"/>
    <lineage>
        <taxon>Bacteria</taxon>
        <taxon>Pseudomonadati</taxon>
        <taxon>Pseudomonadota</taxon>
        <taxon>Gammaproteobacteria</taxon>
        <taxon>Vibrionales</taxon>
        <taxon>Vibrionaceae</taxon>
        <taxon>Vibrio</taxon>
    </lineage>
</organism>
<accession>A0A5Q0TKK1</accession>
<proteinExistence type="predicted"/>
<evidence type="ECO:0000313" key="2">
    <source>
        <dbReference type="Proteomes" id="UP000348942"/>
    </source>
</evidence>
<dbReference type="EMBL" id="CP045700">
    <property type="protein sequence ID" value="QGA66615.1"/>
    <property type="molecule type" value="Genomic_DNA"/>
</dbReference>
<protein>
    <recommendedName>
        <fullName evidence="3">DUF559 domain-containing protein</fullName>
    </recommendedName>
</protein>
<keyword evidence="2" id="KW-1185">Reference proteome</keyword>
<dbReference type="InterPro" id="IPR011335">
    <property type="entry name" value="Restrct_endonuc-II-like"/>
</dbReference>
<evidence type="ECO:0008006" key="3">
    <source>
        <dbReference type="Google" id="ProtNLM"/>
    </source>
</evidence>
<dbReference type="AlphaFoldDB" id="A0A5Q0TKK1"/>
<evidence type="ECO:0000313" key="1">
    <source>
        <dbReference type="EMBL" id="QGA66615.1"/>
    </source>
</evidence>
<dbReference type="RefSeq" id="WP_153448748.1">
    <property type="nucleotide sequence ID" value="NZ_CP045700.1"/>
</dbReference>
<dbReference type="Gene3D" id="3.40.960.10">
    <property type="entry name" value="VSR Endonuclease"/>
    <property type="match status" value="1"/>
</dbReference>